<dbReference type="InterPro" id="IPR004923">
    <property type="entry name" value="FTR1/Fip1/EfeU"/>
</dbReference>
<feature type="compositionally biased region" description="Low complexity" evidence="7">
    <location>
        <begin position="61"/>
        <end position="78"/>
    </location>
</feature>
<keyword evidence="3" id="KW-0408">Iron</keyword>
<feature type="transmembrane region" description="Helical" evidence="8">
    <location>
        <begin position="94"/>
        <end position="119"/>
    </location>
</feature>
<keyword evidence="4 8" id="KW-0812">Transmembrane</keyword>
<feature type="transmembrane region" description="Helical" evidence="8">
    <location>
        <begin position="362"/>
        <end position="383"/>
    </location>
</feature>
<feature type="transmembrane region" description="Helical" evidence="8">
    <location>
        <begin position="131"/>
        <end position="153"/>
    </location>
</feature>
<dbReference type="Pfam" id="PF03239">
    <property type="entry name" value="FTR1"/>
    <property type="match status" value="1"/>
</dbReference>
<dbReference type="PANTHER" id="PTHR31632">
    <property type="entry name" value="IRON TRANSPORTER FTH1"/>
    <property type="match status" value="1"/>
</dbReference>
<gene>
    <name evidence="9" type="ORF">QR685DRAFT_246128</name>
</gene>
<evidence type="ECO:0000256" key="2">
    <source>
        <dbReference type="ARBA" id="ARBA00008333"/>
    </source>
</evidence>
<protein>
    <submittedName>
        <fullName evidence="9">Iron permease FTR1/Fip1/EfeU</fullName>
    </submittedName>
</protein>
<evidence type="ECO:0000256" key="7">
    <source>
        <dbReference type="SAM" id="MobiDB-lite"/>
    </source>
</evidence>
<comment type="caution">
    <text evidence="9">The sequence shown here is derived from an EMBL/GenBank/DDBJ whole genome shotgun (WGS) entry which is preliminary data.</text>
</comment>
<accession>A0ABR3DBX3</accession>
<evidence type="ECO:0000256" key="6">
    <source>
        <dbReference type="ARBA" id="ARBA00023136"/>
    </source>
</evidence>
<name>A0ABR3DBX3_NEUIN</name>
<evidence type="ECO:0000256" key="4">
    <source>
        <dbReference type="ARBA" id="ARBA00022692"/>
    </source>
</evidence>
<dbReference type="EMBL" id="JAVLET010000004">
    <property type="protein sequence ID" value="KAL0470184.1"/>
    <property type="molecule type" value="Genomic_DNA"/>
</dbReference>
<organism evidence="9 10">
    <name type="scientific">Neurospora intermedia</name>
    <dbReference type="NCBI Taxonomy" id="5142"/>
    <lineage>
        <taxon>Eukaryota</taxon>
        <taxon>Fungi</taxon>
        <taxon>Dikarya</taxon>
        <taxon>Ascomycota</taxon>
        <taxon>Pezizomycotina</taxon>
        <taxon>Sordariomycetes</taxon>
        <taxon>Sordariomycetidae</taxon>
        <taxon>Sordariales</taxon>
        <taxon>Sordariaceae</taxon>
        <taxon>Neurospora</taxon>
    </lineage>
</organism>
<dbReference type="PANTHER" id="PTHR31632:SF2">
    <property type="entry name" value="PLASMA MEMBRANE IRON PERMEASE"/>
    <property type="match status" value="1"/>
</dbReference>
<keyword evidence="3" id="KW-0406">Ion transport</keyword>
<feature type="transmembrane region" description="Helical" evidence="8">
    <location>
        <begin position="251"/>
        <end position="273"/>
    </location>
</feature>
<comment type="subcellular location">
    <subcellularLocation>
        <location evidence="1">Membrane</location>
        <topology evidence="1">Multi-pass membrane protein</topology>
    </subcellularLocation>
</comment>
<evidence type="ECO:0000256" key="5">
    <source>
        <dbReference type="ARBA" id="ARBA00022989"/>
    </source>
</evidence>
<sequence length="422" mass="45770">MQLFSVPIFLLVFRETIETSIIVSVLLVFLKQTLASPSSSPAEAISHAAAAAAADSDELKPPSSSSSSTNNNNSDSSPQPVVDLRVYNALRRQILLGTVLGFILCIAIGGAVIGVFYTLGVNKWESSGAELNWEGAFCLLASVIISVVGAALLRVGRMKEKWRGKMIKAMEGKEKNKKKSKGGKVIAREEGDMERGETEGVERQRGWWVKLKLWMERYVMFILPFVTVLREGVEAIVFVAGVSFAAPATSIPIPAIVGVIVGSLVGVVLYKFGSSTKLQLFLVLSTSLLYLVAAGLFSRAIWALESQQWAKAVGSDAVELGSGPGSYDIDKSVWHVDCCSPQVNGGGGWGIFNAIFGWTNSATYGSVIGYDIYWLVVIVSFLVMRYREVKGKWPLLPQRTEVEDGSEKGSVFGRLSWKKGRA</sequence>
<feature type="region of interest" description="Disordered" evidence="7">
    <location>
        <begin position="55"/>
        <end position="78"/>
    </location>
</feature>
<keyword evidence="3" id="KW-0813">Transport</keyword>
<keyword evidence="3" id="KW-0410">Iron transport</keyword>
<evidence type="ECO:0000256" key="1">
    <source>
        <dbReference type="ARBA" id="ARBA00004141"/>
    </source>
</evidence>
<feature type="transmembrane region" description="Helical" evidence="8">
    <location>
        <begin position="280"/>
        <end position="302"/>
    </location>
</feature>
<reference evidence="9 10" key="1">
    <citation type="submission" date="2023-09" db="EMBL/GenBank/DDBJ databases">
        <title>Multi-omics analysis of a traditional fermented food reveals byproduct-associated fungal strains for waste-to-food upcycling.</title>
        <authorList>
            <consortium name="Lawrence Berkeley National Laboratory"/>
            <person name="Rekdal V.M."/>
            <person name="Villalobos-Escobedo J.M."/>
            <person name="Rodriguez-Valeron N."/>
            <person name="Garcia M.O."/>
            <person name="Vasquez D.P."/>
            <person name="Damayanti I."/>
            <person name="Sorensen P.M."/>
            <person name="Baidoo E.E."/>
            <person name="De Carvalho A.C."/>
            <person name="Riley R."/>
            <person name="Lipzen A."/>
            <person name="He G."/>
            <person name="Yan M."/>
            <person name="Haridas S."/>
            <person name="Daum C."/>
            <person name="Yoshinaga Y."/>
            <person name="Ng V."/>
            <person name="Grigoriev I.V."/>
            <person name="Munk R."/>
            <person name="Nuraida L."/>
            <person name="Wijaya C.H."/>
            <person name="Morales P.-C."/>
            <person name="Keasling J.D."/>
        </authorList>
    </citation>
    <scope>NUCLEOTIDE SEQUENCE [LARGE SCALE GENOMIC DNA]</scope>
    <source>
        <strain evidence="9 10">FGSC 2613</strain>
    </source>
</reference>
<keyword evidence="10" id="KW-1185">Reference proteome</keyword>
<keyword evidence="5 8" id="KW-1133">Transmembrane helix</keyword>
<evidence type="ECO:0000256" key="8">
    <source>
        <dbReference type="SAM" id="Phobius"/>
    </source>
</evidence>
<proteinExistence type="inferred from homology"/>
<comment type="similarity">
    <text evidence="2">Belongs to the oxidase-dependent Fe transporter (OFeT) (TC 9.A.10.1) family.</text>
</comment>
<keyword evidence="6 8" id="KW-0472">Membrane</keyword>
<evidence type="ECO:0000256" key="3">
    <source>
        <dbReference type="ARBA" id="ARBA00022496"/>
    </source>
</evidence>
<dbReference type="Proteomes" id="UP001451303">
    <property type="component" value="Unassembled WGS sequence"/>
</dbReference>
<evidence type="ECO:0000313" key="9">
    <source>
        <dbReference type="EMBL" id="KAL0470184.1"/>
    </source>
</evidence>
<feature type="transmembrane region" description="Helical" evidence="8">
    <location>
        <begin position="218"/>
        <end position="245"/>
    </location>
</feature>
<evidence type="ECO:0000313" key="10">
    <source>
        <dbReference type="Proteomes" id="UP001451303"/>
    </source>
</evidence>